<sequence>MSLRAGDPAEIGGYPLEARLGSGGMGTVFLARTSSGRPVAIKLIHPQFAADDEFRIRFRQEVAAARRVSGAFTAAVVDAATEAEQPWMATTYIQGHTLARRIAMKGPLSGAELRRLAIGLAEALRDIHRVGVVHRDLKPSNVVLSPEGPRVIDFGISRAVDQQTLTITGRVIGTPPFMSPEQLQAPRDVGPRSDVFSLGTLLAYAATGHGPFDADSPYIVAYQVVHGEPSLEDVPVALRTVAESCLAKEPNGRPSADELLVLLRDLPTDLDQIDARGAGAGRTRDMVTAHHFAPPATPRPATPTPATPTPATPTSATPTPATPTSATPTPATPTPATPTPAAPTTTPAGPETGSADTSIGRRSRPRWRPVFAAAVAVTVAAIGGGVAALTANGFGGNSGGDKGKSLAAPGAALPDGFEPWHKTVPGGRPDIPDELRCVVHGDALFCGGGSVVATRIRARDGSRVWTAKSPGVPVNGMHLVGATDDTVLGYRFAAQDAPQDPPSEVVALDAHNGRELWSVPSGAQSTAVTGRTQDALVVGTDVVTVDASNSRFEARNAHSGQVTWTSPFPAGTQCAPVPVGPQLVAMCAKDAEVNAFSVRHPTLYPVDRASGTLGRPIAVNGPAVPMGVANGRLILLQVHMEGTDPAGYNGVVRVDPASRKVTYSRLAKTYAGTPGMADGTVYVSGQTGLVTALDPATGRKKWSRQTGVEGASGPVAGADARYFSSATGRVVALSPDDGKILWTTDPQVDGLTGEQGASPRVTLAGRAVIVAADKNTLFAFDAQKPPKSG</sequence>
<evidence type="ECO:0000313" key="11">
    <source>
        <dbReference type="Proteomes" id="UP000325458"/>
    </source>
</evidence>
<reference evidence="8 10" key="1">
    <citation type="submission" date="2016-09" db="EMBL/GenBank/DDBJ databases">
        <title>Streptomyces platensis DSM40041, a candidate organism with high potential of specific P450 cytochromes.</title>
        <authorList>
            <person name="Grumaz C."/>
            <person name="Vainshtein Y."/>
            <person name="Kirstahler P."/>
            <person name="Sohn K."/>
        </authorList>
    </citation>
    <scope>NUCLEOTIDE SEQUENCE [LARGE SCALE GENOMIC DNA]</scope>
    <source>
        <strain evidence="8 10">DSM 40041</strain>
    </source>
</reference>
<dbReference type="InterPro" id="IPR008271">
    <property type="entry name" value="Ser/Thr_kinase_AS"/>
</dbReference>
<dbReference type="EMBL" id="MIGA01000073">
    <property type="protein sequence ID" value="OSY36793.1"/>
    <property type="molecule type" value="Genomic_DNA"/>
</dbReference>
<dbReference type="AlphaFoldDB" id="A0AAE6TSU5"/>
<dbReference type="InterPro" id="IPR015943">
    <property type="entry name" value="WD40/YVTN_repeat-like_dom_sf"/>
</dbReference>
<dbReference type="SMART" id="SM00564">
    <property type="entry name" value="PQQ"/>
    <property type="match status" value="4"/>
</dbReference>
<dbReference type="SUPFAM" id="SSF56112">
    <property type="entry name" value="Protein kinase-like (PK-like)"/>
    <property type="match status" value="1"/>
</dbReference>
<feature type="compositionally biased region" description="Low complexity" evidence="6">
    <location>
        <begin position="312"/>
        <end position="329"/>
    </location>
</feature>
<keyword evidence="3 9" id="KW-0418">Kinase</keyword>
<dbReference type="PROSITE" id="PS00107">
    <property type="entry name" value="PROTEIN_KINASE_ATP"/>
    <property type="match status" value="1"/>
</dbReference>
<dbReference type="InterPro" id="IPR002372">
    <property type="entry name" value="PQQ_rpt_dom"/>
</dbReference>
<feature type="domain" description="Protein kinase" evidence="7">
    <location>
        <begin position="14"/>
        <end position="266"/>
    </location>
</feature>
<proteinExistence type="predicted"/>
<protein>
    <submittedName>
        <fullName evidence="9">Serine/threonine protein kinase</fullName>
    </submittedName>
    <submittedName>
        <fullName evidence="8">Serine/threonine-protein kinase AfsK</fullName>
        <ecNumber evidence="8">2.7.11.1</ecNumber>
    </submittedName>
</protein>
<feature type="region of interest" description="Disordered" evidence="6">
    <location>
        <begin position="291"/>
        <end position="364"/>
    </location>
</feature>
<evidence type="ECO:0000313" key="10">
    <source>
        <dbReference type="Proteomes" id="UP000194225"/>
    </source>
</evidence>
<dbReference type="SMART" id="SM00220">
    <property type="entry name" value="S_TKc"/>
    <property type="match status" value="1"/>
</dbReference>
<dbReference type="Proteomes" id="UP000194225">
    <property type="component" value="Unassembled WGS sequence"/>
</dbReference>
<dbReference type="Gene3D" id="1.10.510.10">
    <property type="entry name" value="Transferase(Phosphotransferase) domain 1"/>
    <property type="match status" value="1"/>
</dbReference>
<dbReference type="PROSITE" id="PS50011">
    <property type="entry name" value="PROTEIN_KINASE_DOM"/>
    <property type="match status" value="1"/>
</dbReference>
<keyword evidence="1 8" id="KW-0808">Transferase</keyword>
<dbReference type="KEGG" id="spla:CP981_30980"/>
<keyword evidence="2 5" id="KW-0547">Nucleotide-binding</keyword>
<dbReference type="PANTHER" id="PTHR43289">
    <property type="entry name" value="MITOGEN-ACTIVATED PROTEIN KINASE KINASE KINASE 20-RELATED"/>
    <property type="match status" value="1"/>
</dbReference>
<keyword evidence="4 5" id="KW-0067">ATP-binding</keyword>
<dbReference type="InterPro" id="IPR018391">
    <property type="entry name" value="PQQ_b-propeller_rpt"/>
</dbReference>
<evidence type="ECO:0000256" key="2">
    <source>
        <dbReference type="ARBA" id="ARBA00022741"/>
    </source>
</evidence>
<feature type="compositionally biased region" description="Pro residues" evidence="6">
    <location>
        <begin position="295"/>
        <end position="311"/>
    </location>
</feature>
<evidence type="ECO:0000313" key="8">
    <source>
        <dbReference type="EMBL" id="OSY36793.1"/>
    </source>
</evidence>
<dbReference type="SUPFAM" id="SSF50998">
    <property type="entry name" value="Quinoprotein alcohol dehydrogenase-like"/>
    <property type="match status" value="2"/>
</dbReference>
<dbReference type="CDD" id="cd14014">
    <property type="entry name" value="STKc_PknB_like"/>
    <property type="match status" value="1"/>
</dbReference>
<dbReference type="GO" id="GO:0004674">
    <property type="term" value="F:protein serine/threonine kinase activity"/>
    <property type="evidence" value="ECO:0007669"/>
    <property type="project" value="UniProtKB-KW"/>
</dbReference>
<evidence type="ECO:0000313" key="9">
    <source>
        <dbReference type="EMBL" id="QEV55473.1"/>
    </source>
</evidence>
<name>A0AAE6TSU5_STRPT</name>
<dbReference type="Gene3D" id="2.130.10.10">
    <property type="entry name" value="YVTN repeat-like/Quinoprotein amine dehydrogenase"/>
    <property type="match status" value="2"/>
</dbReference>
<reference evidence="9 11" key="2">
    <citation type="submission" date="2017-09" db="EMBL/GenBank/DDBJ databases">
        <authorList>
            <person name="Lee N."/>
            <person name="Cho B.-K."/>
        </authorList>
    </citation>
    <scope>NUCLEOTIDE SEQUENCE [LARGE SCALE GENOMIC DNA]</scope>
    <source>
        <strain evidence="9 11">ATCC 23948</strain>
    </source>
</reference>
<evidence type="ECO:0000256" key="6">
    <source>
        <dbReference type="SAM" id="MobiDB-lite"/>
    </source>
</evidence>
<gene>
    <name evidence="8" type="primary">afsK_13</name>
    <name evidence="8" type="ORF">BG653_06699</name>
    <name evidence="9" type="ORF">CP981_30980</name>
</gene>
<keyword evidence="9" id="KW-0723">Serine/threonine-protein kinase</keyword>
<feature type="compositionally biased region" description="Pro residues" evidence="6">
    <location>
        <begin position="330"/>
        <end position="341"/>
    </location>
</feature>
<dbReference type="Proteomes" id="UP000325458">
    <property type="component" value="Chromosome"/>
</dbReference>
<dbReference type="Pfam" id="PF00069">
    <property type="entry name" value="Pkinase"/>
    <property type="match status" value="1"/>
</dbReference>
<organism evidence="9 11">
    <name type="scientific">Streptomyces platensis</name>
    <dbReference type="NCBI Taxonomy" id="58346"/>
    <lineage>
        <taxon>Bacteria</taxon>
        <taxon>Bacillati</taxon>
        <taxon>Actinomycetota</taxon>
        <taxon>Actinomycetes</taxon>
        <taxon>Kitasatosporales</taxon>
        <taxon>Streptomycetaceae</taxon>
        <taxon>Streptomyces</taxon>
    </lineage>
</organism>
<dbReference type="PANTHER" id="PTHR43289:SF34">
    <property type="entry name" value="SERINE_THREONINE-PROTEIN KINASE YBDM-RELATED"/>
    <property type="match status" value="1"/>
</dbReference>
<dbReference type="EC" id="2.7.11.1" evidence="8"/>
<dbReference type="Pfam" id="PF13360">
    <property type="entry name" value="PQQ_2"/>
    <property type="match status" value="2"/>
</dbReference>
<evidence type="ECO:0000256" key="1">
    <source>
        <dbReference type="ARBA" id="ARBA00022679"/>
    </source>
</evidence>
<dbReference type="InterPro" id="IPR017441">
    <property type="entry name" value="Protein_kinase_ATP_BS"/>
</dbReference>
<dbReference type="InterPro" id="IPR000719">
    <property type="entry name" value="Prot_kinase_dom"/>
</dbReference>
<dbReference type="Gene3D" id="3.30.200.20">
    <property type="entry name" value="Phosphorylase Kinase, domain 1"/>
    <property type="match status" value="1"/>
</dbReference>
<feature type="binding site" evidence="5">
    <location>
        <position position="42"/>
    </location>
    <ligand>
        <name>ATP</name>
        <dbReference type="ChEBI" id="CHEBI:30616"/>
    </ligand>
</feature>
<dbReference type="InterPro" id="IPR011009">
    <property type="entry name" value="Kinase-like_dom_sf"/>
</dbReference>
<accession>A0AAE6TSU5</accession>
<dbReference type="GO" id="GO:0005524">
    <property type="term" value="F:ATP binding"/>
    <property type="evidence" value="ECO:0007669"/>
    <property type="project" value="UniProtKB-UniRule"/>
</dbReference>
<evidence type="ECO:0000259" key="7">
    <source>
        <dbReference type="PROSITE" id="PS50011"/>
    </source>
</evidence>
<dbReference type="InterPro" id="IPR011047">
    <property type="entry name" value="Quinoprotein_ADH-like_sf"/>
</dbReference>
<dbReference type="EMBL" id="CP023691">
    <property type="protein sequence ID" value="QEV55473.1"/>
    <property type="molecule type" value="Genomic_DNA"/>
</dbReference>
<evidence type="ECO:0000256" key="3">
    <source>
        <dbReference type="ARBA" id="ARBA00022777"/>
    </source>
</evidence>
<dbReference type="RefSeq" id="WP_085928139.1">
    <property type="nucleotide sequence ID" value="NZ_BAABSS010000007.1"/>
</dbReference>
<dbReference type="PROSITE" id="PS00108">
    <property type="entry name" value="PROTEIN_KINASE_ST"/>
    <property type="match status" value="1"/>
</dbReference>
<evidence type="ECO:0000256" key="4">
    <source>
        <dbReference type="ARBA" id="ARBA00022840"/>
    </source>
</evidence>
<dbReference type="GeneID" id="90927679"/>
<evidence type="ECO:0000256" key="5">
    <source>
        <dbReference type="PROSITE-ProRule" id="PRU10141"/>
    </source>
</evidence>
<keyword evidence="10" id="KW-1185">Reference proteome</keyword>